<evidence type="ECO:0000256" key="2">
    <source>
        <dbReference type="ARBA" id="ARBA00006787"/>
    </source>
</evidence>
<dbReference type="EMBL" id="CAKLPX010000001">
    <property type="protein sequence ID" value="CAH0991089.1"/>
    <property type="molecule type" value="Genomic_DNA"/>
</dbReference>
<dbReference type="PANTHER" id="PTHR10543">
    <property type="entry name" value="BETA-CAROTENE DIOXYGENASE"/>
    <property type="match status" value="1"/>
</dbReference>
<comment type="caution">
    <text evidence="6">The sequence shown here is derived from an EMBL/GenBank/DDBJ whole genome shotgun (WGS) entry which is preliminary data.</text>
</comment>
<reference evidence="6" key="1">
    <citation type="submission" date="2021-12" db="EMBL/GenBank/DDBJ databases">
        <authorList>
            <person name="Rodrigo-Torres L."/>
            <person name="Arahal R. D."/>
            <person name="Lucena T."/>
        </authorList>
    </citation>
    <scope>NUCLEOTIDE SEQUENCE</scope>
    <source>
        <strain evidence="6">CECT 8267</strain>
    </source>
</reference>
<organism evidence="6 7">
    <name type="scientific">Sinobacterium norvegicum</name>
    <dbReference type="NCBI Taxonomy" id="1641715"/>
    <lineage>
        <taxon>Bacteria</taxon>
        <taxon>Pseudomonadati</taxon>
        <taxon>Pseudomonadota</taxon>
        <taxon>Gammaproteobacteria</taxon>
        <taxon>Cellvibrionales</taxon>
        <taxon>Spongiibacteraceae</taxon>
        <taxon>Sinobacterium</taxon>
    </lineage>
</organism>
<name>A0ABN8EIV0_9GAMM</name>
<evidence type="ECO:0000256" key="1">
    <source>
        <dbReference type="ARBA" id="ARBA00001954"/>
    </source>
</evidence>
<comment type="cofactor">
    <cofactor evidence="1">
        <name>Fe(2+)</name>
        <dbReference type="ChEBI" id="CHEBI:29033"/>
    </cofactor>
</comment>
<dbReference type="Proteomes" id="UP000838100">
    <property type="component" value="Unassembled WGS sequence"/>
</dbReference>
<evidence type="ECO:0000256" key="4">
    <source>
        <dbReference type="ARBA" id="ARBA00023002"/>
    </source>
</evidence>
<dbReference type="RefSeq" id="WP_237443748.1">
    <property type="nucleotide sequence ID" value="NZ_CAKLPX010000001.1"/>
</dbReference>
<sequence>MNAPESIDQNTQLPTKKGNFENQETEYEYWVEDIEGTIPADFTGTFFRNGPGRLTLNGAGVRNWFDCDGMVARTTFIDGKAHFANKFVRTTKFIDETAANKYIYRGFGGAPEGNFFKRFSPPANPANTSLILHGGKFLAMNEGARPYALDPSTLDTEEGEFTYDNALGKQNMFSAHGKINPKTGCFYNFGMSFEASLKGLKPGFDFYKISPGGQLVARAKFALDFMPLLHDFALTENYAIFIQSSVAMPDNMLGLILKNGSMSDAMMFDTNKTSKIIIINIHTLQLVDKIEIDPIAALHFGNAYEKNGEIHFDMMETKPGAYPTPTVPKAPFNIFDPEVKAQEGAGLYTRFVINLRKASVTKERIDDAIEGEFPQWDWRLGTAENRYAISAAYPDTSSGTYFSAVQKIDRLTGKVDIHDFGDYRFNGEPLMVAKPDAKSEDEFYVMVYVYNGNTNKTEIVLLDSENFGDEIAVIKLSHHLPQGFHGLYSPKIFL</sequence>
<accession>A0ABN8EIV0</accession>
<dbReference type="Pfam" id="PF03055">
    <property type="entry name" value="RPE65"/>
    <property type="match status" value="1"/>
</dbReference>
<evidence type="ECO:0000313" key="6">
    <source>
        <dbReference type="EMBL" id="CAH0991089.1"/>
    </source>
</evidence>
<comment type="similarity">
    <text evidence="2">Belongs to the carotenoid oxygenase family.</text>
</comment>
<evidence type="ECO:0000256" key="3">
    <source>
        <dbReference type="ARBA" id="ARBA00022723"/>
    </source>
</evidence>
<evidence type="ECO:0000256" key="5">
    <source>
        <dbReference type="ARBA" id="ARBA00023004"/>
    </source>
</evidence>
<keyword evidence="4 6" id="KW-0560">Oxidoreductase</keyword>
<keyword evidence="5" id="KW-0408">Iron</keyword>
<dbReference type="GO" id="GO:0102162">
    <property type="term" value="F:all-trans-8'-apo-beta-carotenal 15,15'-oxygenase activity"/>
    <property type="evidence" value="ECO:0007669"/>
    <property type="project" value="UniProtKB-EC"/>
</dbReference>
<gene>
    <name evidence="6" type="ORF">SIN8267_01190</name>
</gene>
<keyword evidence="3" id="KW-0479">Metal-binding</keyword>
<protein>
    <submittedName>
        <fullName evidence="6">Apocarotenoid-15,15'-oxygenase</fullName>
        <ecNumber evidence="6">1.13.11.75</ecNumber>
    </submittedName>
</protein>
<keyword evidence="7" id="KW-1185">Reference proteome</keyword>
<evidence type="ECO:0000313" key="7">
    <source>
        <dbReference type="Proteomes" id="UP000838100"/>
    </source>
</evidence>
<proteinExistence type="inferred from homology"/>
<dbReference type="EC" id="1.13.11.75" evidence="6"/>
<dbReference type="InterPro" id="IPR004294">
    <property type="entry name" value="Carotenoid_Oase"/>
</dbReference>
<dbReference type="PANTHER" id="PTHR10543:SF89">
    <property type="entry name" value="CAROTENOID 9,10(9',10')-CLEAVAGE DIOXYGENASE 1"/>
    <property type="match status" value="1"/>
</dbReference>